<dbReference type="Gene3D" id="3.40.50.300">
    <property type="entry name" value="P-loop containing nucleotide triphosphate hydrolases"/>
    <property type="match status" value="1"/>
</dbReference>
<evidence type="ECO:0000256" key="8">
    <source>
        <dbReference type="ARBA" id="ARBA00048743"/>
    </source>
</evidence>
<gene>
    <name evidence="10" type="ORF">MNBD_NITROSPINAE01-380</name>
</gene>
<dbReference type="PANTHER" id="PTHR10344">
    <property type="entry name" value="THYMIDYLATE KINASE"/>
    <property type="match status" value="1"/>
</dbReference>
<evidence type="ECO:0000256" key="7">
    <source>
        <dbReference type="ARBA" id="ARBA00022840"/>
    </source>
</evidence>
<dbReference type="GO" id="GO:0004798">
    <property type="term" value="F:dTMP kinase activity"/>
    <property type="evidence" value="ECO:0007669"/>
    <property type="project" value="UniProtKB-EC"/>
</dbReference>
<evidence type="ECO:0000313" key="10">
    <source>
        <dbReference type="EMBL" id="VAX23626.1"/>
    </source>
</evidence>
<dbReference type="Pfam" id="PF02223">
    <property type="entry name" value="Thymidylate_kin"/>
    <property type="match status" value="1"/>
</dbReference>
<dbReference type="SUPFAM" id="SSF52540">
    <property type="entry name" value="P-loop containing nucleoside triphosphate hydrolases"/>
    <property type="match status" value="1"/>
</dbReference>
<dbReference type="CDD" id="cd01672">
    <property type="entry name" value="TMPK"/>
    <property type="match status" value="1"/>
</dbReference>
<dbReference type="InterPro" id="IPR018094">
    <property type="entry name" value="Thymidylate_kinase"/>
</dbReference>
<dbReference type="FunFam" id="3.40.50.300:FF:000225">
    <property type="entry name" value="Thymidylate kinase"/>
    <property type="match status" value="1"/>
</dbReference>
<reference evidence="10" key="1">
    <citation type="submission" date="2018-06" db="EMBL/GenBank/DDBJ databases">
        <authorList>
            <person name="Zhirakovskaya E."/>
        </authorList>
    </citation>
    <scope>NUCLEOTIDE SEQUENCE</scope>
</reference>
<keyword evidence="6 10" id="KW-0418">Kinase</keyword>
<dbReference type="EC" id="2.7.4.9" evidence="2"/>
<evidence type="ECO:0000256" key="4">
    <source>
        <dbReference type="ARBA" id="ARBA00022727"/>
    </source>
</evidence>
<dbReference type="PANTHER" id="PTHR10344:SF4">
    <property type="entry name" value="UMP-CMP KINASE 2, MITOCHONDRIAL"/>
    <property type="match status" value="1"/>
</dbReference>
<evidence type="ECO:0000256" key="3">
    <source>
        <dbReference type="ARBA" id="ARBA00022679"/>
    </source>
</evidence>
<dbReference type="EMBL" id="UOGC01000152">
    <property type="protein sequence ID" value="VAX23626.1"/>
    <property type="molecule type" value="Genomic_DNA"/>
</dbReference>
<sequence>MSKGGFITFEGTEGCGKSVQIWTLAEKLRSEGHDVILTREPGGTETGTDIRKILLRPETGHIDPVTELLLFSAARREIVTQIIAPAIKKGSIVLCDRFADSTVAYQGSARGMDLTLIDEMIRLACGDVWPDMTLILDLPVEEGLKRADKRIEGEGTCEARFEAESLAFHHKVREGFMKIAEKDPARVKLINAVGTIDEVHVRVYKAVCQRL</sequence>
<dbReference type="AlphaFoldDB" id="A0A3B1BZA2"/>
<organism evidence="10">
    <name type="scientific">hydrothermal vent metagenome</name>
    <dbReference type="NCBI Taxonomy" id="652676"/>
    <lineage>
        <taxon>unclassified sequences</taxon>
        <taxon>metagenomes</taxon>
        <taxon>ecological metagenomes</taxon>
    </lineage>
</organism>
<evidence type="ECO:0000256" key="6">
    <source>
        <dbReference type="ARBA" id="ARBA00022777"/>
    </source>
</evidence>
<name>A0A3B1BZA2_9ZZZZ</name>
<dbReference type="InterPro" id="IPR027417">
    <property type="entry name" value="P-loop_NTPase"/>
</dbReference>
<evidence type="ECO:0000256" key="2">
    <source>
        <dbReference type="ARBA" id="ARBA00012980"/>
    </source>
</evidence>
<dbReference type="GO" id="GO:0006235">
    <property type="term" value="P:dTTP biosynthetic process"/>
    <property type="evidence" value="ECO:0007669"/>
    <property type="project" value="TreeGrafter"/>
</dbReference>
<proteinExistence type="inferred from homology"/>
<protein>
    <recommendedName>
        <fullName evidence="2">dTMP kinase</fullName>
        <ecNumber evidence="2">2.7.4.9</ecNumber>
    </recommendedName>
</protein>
<dbReference type="HAMAP" id="MF_00165">
    <property type="entry name" value="Thymidylate_kinase"/>
    <property type="match status" value="1"/>
</dbReference>
<dbReference type="GO" id="GO:0006227">
    <property type="term" value="P:dUDP biosynthetic process"/>
    <property type="evidence" value="ECO:0007669"/>
    <property type="project" value="TreeGrafter"/>
</dbReference>
<comment type="similarity">
    <text evidence="1">Belongs to the thymidylate kinase family.</text>
</comment>
<accession>A0A3B1BZA2</accession>
<dbReference type="GO" id="GO:0005829">
    <property type="term" value="C:cytosol"/>
    <property type="evidence" value="ECO:0007669"/>
    <property type="project" value="TreeGrafter"/>
</dbReference>
<comment type="catalytic activity">
    <reaction evidence="8">
        <text>dTMP + ATP = dTDP + ADP</text>
        <dbReference type="Rhea" id="RHEA:13517"/>
        <dbReference type="ChEBI" id="CHEBI:30616"/>
        <dbReference type="ChEBI" id="CHEBI:58369"/>
        <dbReference type="ChEBI" id="CHEBI:63528"/>
        <dbReference type="ChEBI" id="CHEBI:456216"/>
        <dbReference type="EC" id="2.7.4.9"/>
    </reaction>
</comment>
<dbReference type="InterPro" id="IPR018095">
    <property type="entry name" value="Thymidylate_kin_CS"/>
</dbReference>
<dbReference type="NCBIfam" id="TIGR00041">
    <property type="entry name" value="DTMP_kinase"/>
    <property type="match status" value="1"/>
</dbReference>
<dbReference type="GO" id="GO:0006233">
    <property type="term" value="P:dTDP biosynthetic process"/>
    <property type="evidence" value="ECO:0007669"/>
    <property type="project" value="InterPro"/>
</dbReference>
<keyword evidence="4" id="KW-0545">Nucleotide biosynthesis</keyword>
<dbReference type="GO" id="GO:0005524">
    <property type="term" value="F:ATP binding"/>
    <property type="evidence" value="ECO:0007669"/>
    <property type="project" value="UniProtKB-KW"/>
</dbReference>
<dbReference type="InterPro" id="IPR039430">
    <property type="entry name" value="Thymidylate_kin-like_dom"/>
</dbReference>
<evidence type="ECO:0000256" key="1">
    <source>
        <dbReference type="ARBA" id="ARBA00009776"/>
    </source>
</evidence>
<evidence type="ECO:0000256" key="5">
    <source>
        <dbReference type="ARBA" id="ARBA00022741"/>
    </source>
</evidence>
<keyword evidence="5" id="KW-0547">Nucleotide-binding</keyword>
<feature type="domain" description="Thymidylate kinase-like" evidence="9">
    <location>
        <begin position="9"/>
        <end position="201"/>
    </location>
</feature>
<dbReference type="PROSITE" id="PS01331">
    <property type="entry name" value="THYMIDYLATE_KINASE"/>
    <property type="match status" value="1"/>
</dbReference>
<evidence type="ECO:0000259" key="9">
    <source>
        <dbReference type="Pfam" id="PF02223"/>
    </source>
</evidence>
<keyword evidence="7" id="KW-0067">ATP-binding</keyword>
<keyword evidence="3 10" id="KW-0808">Transferase</keyword>